<gene>
    <name evidence="2" type="primary">Contig16833.g17935</name>
    <name evidence="2" type="ORF">STYLEM_4948</name>
</gene>
<dbReference type="PROSITE" id="PS51886">
    <property type="entry name" value="TLDC"/>
    <property type="match status" value="1"/>
</dbReference>
<dbReference type="Pfam" id="PF07534">
    <property type="entry name" value="TLD"/>
    <property type="match status" value="1"/>
</dbReference>
<evidence type="ECO:0000313" key="2">
    <source>
        <dbReference type="EMBL" id="CDW75952.1"/>
    </source>
</evidence>
<dbReference type="OrthoDB" id="25620at2759"/>
<reference evidence="2 3" key="1">
    <citation type="submission" date="2014-06" db="EMBL/GenBank/DDBJ databases">
        <authorList>
            <person name="Swart Estienne"/>
        </authorList>
    </citation>
    <scope>NUCLEOTIDE SEQUENCE [LARGE SCALE GENOMIC DNA]</scope>
    <source>
        <strain evidence="2 3">130c</strain>
    </source>
</reference>
<protein>
    <recommendedName>
        <fullName evidence="1">TLDc domain-containing protein</fullName>
    </recommendedName>
</protein>
<keyword evidence="3" id="KW-1185">Reference proteome</keyword>
<dbReference type="AlphaFoldDB" id="A0A078A2A4"/>
<dbReference type="OMA" id="FVINDME"/>
<dbReference type="EMBL" id="CCKQ01004801">
    <property type="protein sequence ID" value="CDW75952.1"/>
    <property type="molecule type" value="Genomic_DNA"/>
</dbReference>
<sequence length="182" mass="20450">MKEWIGYDCSLKLLYRASKSGKNSQKFHFMCDNKGVTLTVFKVGSNFVFGGFTNVKQHTPNGKYPTFEKDPDAFLFQLFPHKTKHPLIKNPDKAVARSDYHLACFGKTEREPQEAADLEVWDSPSGAGRGICNLGNNYYLPESLTYGSVDAKKYLAGQASFVINDMEVFQVKKKTTTAKISE</sequence>
<organism evidence="2 3">
    <name type="scientific">Stylonychia lemnae</name>
    <name type="common">Ciliate</name>
    <dbReference type="NCBI Taxonomy" id="5949"/>
    <lineage>
        <taxon>Eukaryota</taxon>
        <taxon>Sar</taxon>
        <taxon>Alveolata</taxon>
        <taxon>Ciliophora</taxon>
        <taxon>Intramacronucleata</taxon>
        <taxon>Spirotrichea</taxon>
        <taxon>Stichotrichia</taxon>
        <taxon>Sporadotrichida</taxon>
        <taxon>Oxytrichidae</taxon>
        <taxon>Stylonychinae</taxon>
        <taxon>Stylonychia</taxon>
    </lineage>
</organism>
<dbReference type="InterPro" id="IPR006571">
    <property type="entry name" value="TLDc_dom"/>
</dbReference>
<dbReference type="InParanoid" id="A0A078A2A4"/>
<name>A0A078A2A4_STYLE</name>
<evidence type="ECO:0000313" key="3">
    <source>
        <dbReference type="Proteomes" id="UP000039865"/>
    </source>
</evidence>
<proteinExistence type="predicted"/>
<evidence type="ECO:0000259" key="1">
    <source>
        <dbReference type="PROSITE" id="PS51886"/>
    </source>
</evidence>
<dbReference type="Proteomes" id="UP000039865">
    <property type="component" value="Unassembled WGS sequence"/>
</dbReference>
<accession>A0A078A2A4</accession>
<feature type="domain" description="TLDc" evidence="1">
    <location>
        <begin position="1"/>
        <end position="172"/>
    </location>
</feature>